<feature type="compositionally biased region" description="Polar residues" evidence="1">
    <location>
        <begin position="762"/>
        <end position="772"/>
    </location>
</feature>
<name>A0A0R3W3R1_TAEAS</name>
<keyword evidence="3" id="KW-1185">Reference proteome</keyword>
<sequence>MTAVTFNGNDLTLQGEFKRRLDYVADHMRTTSCPPLPMSTYSMTENIGFRIREPSVEYSNPELLKLASYLAQHDVAFNNLPQYPAEGSEDQDAESIKEVEPIIKLKSRREVSNRLPPRIHSPPVRDINLNYPHRKPLHAPTERQLNAAKASQLRQLINKSKAALLNLDSEISAGRAGVDLHMPSSGSRMSARYHLPRRAVAPSGVLKPCVRILSDKGTRKERRPVLERWDTETVNAYRKAPHHSARSGTHDTNLLSSYLKRLALGSSFEGQVEDLQRSYLAQSCKSLRADSPRVDTVLDFRPQKDFQHQRKCPPELVAFLKKWGDSLKIRDPNEAKGICTSPSRGRFYNSLSNSSSTSTDSIEKFIRNHSKQQVSSQNQLLKTTEVERNRHNSPKMYHSEYSRAQSAPKVKTSLTEKHSITSAYQTLRLPVEQYRRLLTDSGTAETVHEKRWRRGDFLFDTTFLSRLCDWLAEEIVDSCVEAIANLIDCFSNDVIDEIFRHELVTSSSSPWGSFSGLAGSPQLRQTSTLQPLLISIPSEAPIELSQQEVTSGECSSNQEPDERKKPTSKHGSYSTTKPAGVSYTQPLEEDHVVKQEAHTSVLQPPVWQPQNALSPIEEVPTISFSPSKAKPNQSKTRINGSERCFEGSFSASAVEDTLESTCMNASPHNYVTENKCVRKSSGDTVPSPNQYMYDEGVIEENANLHCSTGSSLQKNVKNFSTLDVRVQTTVSTVGPSQLVHAETIASTPSNAKTSVPVECGTPSDTSVRSSSIQTSLNSRKRLKLSGGLRMRSSSASMDVDHKNSLSGTEVMATITADEEVFCNKHRKRSNVVPESEDSSKEFSLVPQSKCDRVSTSDGREMWVLPWESNGPQSTQDDRSVTLSITSEGLSSPKPVKLHQKPNSLGLVSSLTDTSVPNISTPDVATSTSSETLQTKTLPISDAIVSVTKVCGNYEEDFESTEESN</sequence>
<feature type="region of interest" description="Disordered" evidence="1">
    <location>
        <begin position="750"/>
        <end position="772"/>
    </location>
</feature>
<dbReference type="Proteomes" id="UP000282613">
    <property type="component" value="Unassembled WGS sequence"/>
</dbReference>
<dbReference type="WBParaSite" id="TASK_0000458401-mRNA-1">
    <property type="protein sequence ID" value="TASK_0000458401-mRNA-1"/>
    <property type="gene ID" value="TASK_0000458401"/>
</dbReference>
<dbReference type="AlphaFoldDB" id="A0A0R3W3R1"/>
<feature type="region of interest" description="Disordered" evidence="1">
    <location>
        <begin position="545"/>
        <end position="581"/>
    </location>
</feature>
<evidence type="ECO:0000256" key="1">
    <source>
        <dbReference type="SAM" id="MobiDB-lite"/>
    </source>
</evidence>
<organism evidence="4">
    <name type="scientific">Taenia asiatica</name>
    <name type="common">Asian tapeworm</name>
    <dbReference type="NCBI Taxonomy" id="60517"/>
    <lineage>
        <taxon>Eukaryota</taxon>
        <taxon>Metazoa</taxon>
        <taxon>Spiralia</taxon>
        <taxon>Lophotrochozoa</taxon>
        <taxon>Platyhelminthes</taxon>
        <taxon>Cestoda</taxon>
        <taxon>Eucestoda</taxon>
        <taxon>Cyclophyllidea</taxon>
        <taxon>Taeniidae</taxon>
        <taxon>Taenia</taxon>
    </lineage>
</organism>
<proteinExistence type="predicted"/>
<protein>
    <submittedName>
        <fullName evidence="4">EF-hand domain-containing protein</fullName>
    </submittedName>
</protein>
<evidence type="ECO:0000313" key="2">
    <source>
        <dbReference type="EMBL" id="VDK33675.1"/>
    </source>
</evidence>
<accession>A0A0R3W3R1</accession>
<dbReference type="OrthoDB" id="6248528at2759"/>
<feature type="compositionally biased region" description="Polar residues" evidence="1">
    <location>
        <begin position="569"/>
        <end position="581"/>
    </location>
</feature>
<evidence type="ECO:0000313" key="4">
    <source>
        <dbReference type="WBParaSite" id="TASK_0000458401-mRNA-1"/>
    </source>
</evidence>
<dbReference type="EMBL" id="UYRS01018358">
    <property type="protein sequence ID" value="VDK33675.1"/>
    <property type="molecule type" value="Genomic_DNA"/>
</dbReference>
<feature type="compositionally biased region" description="Polar residues" evidence="1">
    <location>
        <begin position="545"/>
        <end position="558"/>
    </location>
</feature>
<evidence type="ECO:0000313" key="3">
    <source>
        <dbReference type="Proteomes" id="UP000282613"/>
    </source>
</evidence>
<reference evidence="4" key="1">
    <citation type="submission" date="2017-02" db="UniProtKB">
        <authorList>
            <consortium name="WormBaseParasite"/>
        </authorList>
    </citation>
    <scope>IDENTIFICATION</scope>
</reference>
<gene>
    <name evidence="2" type="ORF">TASK_LOCUS4585</name>
</gene>
<reference evidence="2 3" key="2">
    <citation type="submission" date="2018-11" db="EMBL/GenBank/DDBJ databases">
        <authorList>
            <consortium name="Pathogen Informatics"/>
        </authorList>
    </citation>
    <scope>NUCLEOTIDE SEQUENCE [LARGE SCALE GENOMIC DNA]</scope>
</reference>